<dbReference type="EMBL" id="JARKIB010000003">
    <property type="protein sequence ID" value="KAJ7783149.1"/>
    <property type="molecule type" value="Genomic_DNA"/>
</dbReference>
<name>A0AAD7KEP4_9AGAR</name>
<dbReference type="Proteomes" id="UP001215598">
    <property type="component" value="Unassembled WGS sequence"/>
</dbReference>
<feature type="region of interest" description="Disordered" evidence="1">
    <location>
        <begin position="62"/>
        <end position="105"/>
    </location>
</feature>
<gene>
    <name evidence="2" type="ORF">B0H16DRAFT_479862</name>
</gene>
<evidence type="ECO:0000313" key="2">
    <source>
        <dbReference type="EMBL" id="KAJ7783149.1"/>
    </source>
</evidence>
<protein>
    <submittedName>
        <fullName evidence="2">Uncharacterized protein</fullName>
    </submittedName>
</protein>
<organism evidence="2 3">
    <name type="scientific">Mycena metata</name>
    <dbReference type="NCBI Taxonomy" id="1033252"/>
    <lineage>
        <taxon>Eukaryota</taxon>
        <taxon>Fungi</taxon>
        <taxon>Dikarya</taxon>
        <taxon>Basidiomycota</taxon>
        <taxon>Agaricomycotina</taxon>
        <taxon>Agaricomycetes</taxon>
        <taxon>Agaricomycetidae</taxon>
        <taxon>Agaricales</taxon>
        <taxon>Marasmiineae</taxon>
        <taxon>Mycenaceae</taxon>
        <taxon>Mycena</taxon>
    </lineage>
</organism>
<accession>A0AAD7KEP4</accession>
<feature type="compositionally biased region" description="Polar residues" evidence="1">
    <location>
        <begin position="62"/>
        <end position="91"/>
    </location>
</feature>
<reference evidence="2" key="1">
    <citation type="submission" date="2023-03" db="EMBL/GenBank/DDBJ databases">
        <title>Massive genome expansion in bonnet fungi (Mycena s.s.) driven by repeated elements and novel gene families across ecological guilds.</title>
        <authorList>
            <consortium name="Lawrence Berkeley National Laboratory"/>
            <person name="Harder C.B."/>
            <person name="Miyauchi S."/>
            <person name="Viragh M."/>
            <person name="Kuo A."/>
            <person name="Thoen E."/>
            <person name="Andreopoulos B."/>
            <person name="Lu D."/>
            <person name="Skrede I."/>
            <person name="Drula E."/>
            <person name="Henrissat B."/>
            <person name="Morin E."/>
            <person name="Kohler A."/>
            <person name="Barry K."/>
            <person name="LaButti K."/>
            <person name="Morin E."/>
            <person name="Salamov A."/>
            <person name="Lipzen A."/>
            <person name="Mereny Z."/>
            <person name="Hegedus B."/>
            <person name="Baldrian P."/>
            <person name="Stursova M."/>
            <person name="Weitz H."/>
            <person name="Taylor A."/>
            <person name="Grigoriev I.V."/>
            <person name="Nagy L.G."/>
            <person name="Martin F."/>
            <person name="Kauserud H."/>
        </authorList>
    </citation>
    <scope>NUCLEOTIDE SEQUENCE</scope>
    <source>
        <strain evidence="2">CBHHK182m</strain>
    </source>
</reference>
<evidence type="ECO:0000256" key="1">
    <source>
        <dbReference type="SAM" id="MobiDB-lite"/>
    </source>
</evidence>
<keyword evidence="3" id="KW-1185">Reference proteome</keyword>
<sequence length="119" mass="13117">MAKTRLAYALLGLRRGLAAKDVTDNVGYGRGPCETSQSFLGNVCSTKGAQLNNNLGSFPTLVQPTSNSNQAKFSRDNTYPESTVGFDNNLQKRFPPVRPESRNDLTIDWKPPFNILLPQ</sequence>
<dbReference type="AlphaFoldDB" id="A0AAD7KEP4"/>
<proteinExistence type="predicted"/>
<evidence type="ECO:0000313" key="3">
    <source>
        <dbReference type="Proteomes" id="UP001215598"/>
    </source>
</evidence>
<comment type="caution">
    <text evidence="2">The sequence shown here is derived from an EMBL/GenBank/DDBJ whole genome shotgun (WGS) entry which is preliminary data.</text>
</comment>